<dbReference type="InterPro" id="IPR001138">
    <property type="entry name" value="Zn2Cys6_DnaBD"/>
</dbReference>
<dbReference type="Pfam" id="PF00172">
    <property type="entry name" value="Zn_clus"/>
    <property type="match status" value="1"/>
</dbReference>
<dbReference type="InParanoid" id="G0V9H9"/>
<keyword evidence="5" id="KW-0238">DNA-binding</keyword>
<comment type="subcellular location">
    <subcellularLocation>
        <location evidence="1">Nucleus</location>
    </subcellularLocation>
</comment>
<dbReference type="SUPFAM" id="SSF57701">
    <property type="entry name" value="Zn2/Cys6 DNA-binding domain"/>
    <property type="match status" value="1"/>
</dbReference>
<dbReference type="EMBL" id="HE576753">
    <property type="protein sequence ID" value="CCC68595.1"/>
    <property type="molecule type" value="Genomic_DNA"/>
</dbReference>
<dbReference type="GO" id="GO:0008270">
    <property type="term" value="F:zinc ion binding"/>
    <property type="evidence" value="ECO:0007669"/>
    <property type="project" value="InterPro"/>
</dbReference>
<dbReference type="InterPro" id="IPR051615">
    <property type="entry name" value="Transcr_Regulatory_Elem"/>
</dbReference>
<dbReference type="CDD" id="cd00067">
    <property type="entry name" value="GAL4"/>
    <property type="match status" value="1"/>
</dbReference>
<keyword evidence="4" id="KW-0805">Transcription regulation</keyword>
<dbReference type="eggNOG" id="ENOG502QTSE">
    <property type="taxonomic scope" value="Eukaryota"/>
</dbReference>
<gene>
    <name evidence="9" type="primary">NCAS0B05110</name>
    <name evidence="9" type="ordered locus">NCAS_0B05110</name>
</gene>
<dbReference type="PROSITE" id="PS50048">
    <property type="entry name" value="ZN2_CY6_FUNGAL_2"/>
    <property type="match status" value="1"/>
</dbReference>
<reference key="2">
    <citation type="submission" date="2011-08" db="EMBL/GenBank/DDBJ databases">
        <title>Genome sequence of Naumovozyma castellii.</title>
        <authorList>
            <person name="Gordon J.L."/>
            <person name="Armisen D."/>
            <person name="Proux-Wera E."/>
            <person name="OhEigeartaigh S.S."/>
            <person name="Byrne K.P."/>
            <person name="Wolfe K.H."/>
        </authorList>
    </citation>
    <scope>NUCLEOTIDE SEQUENCE</scope>
    <source>
        <strain>Type strain:CBS 4309</strain>
    </source>
</reference>
<keyword evidence="10" id="KW-1185">Reference proteome</keyword>
<dbReference type="AlphaFoldDB" id="G0V9H9"/>
<dbReference type="Proteomes" id="UP000001640">
    <property type="component" value="Chromosome 2"/>
</dbReference>
<keyword evidence="3" id="KW-0862">Zinc</keyword>
<dbReference type="PANTHER" id="PTHR31313">
    <property type="entry name" value="TY1 ENHANCER ACTIVATOR"/>
    <property type="match status" value="1"/>
</dbReference>
<dbReference type="GO" id="GO:0003677">
    <property type="term" value="F:DNA binding"/>
    <property type="evidence" value="ECO:0007669"/>
    <property type="project" value="UniProtKB-KW"/>
</dbReference>
<evidence type="ECO:0000256" key="5">
    <source>
        <dbReference type="ARBA" id="ARBA00023125"/>
    </source>
</evidence>
<dbReference type="GO" id="GO:0009063">
    <property type="term" value="P:amino acid catabolic process"/>
    <property type="evidence" value="ECO:0007669"/>
    <property type="project" value="EnsemblFungi"/>
</dbReference>
<proteinExistence type="predicted"/>
<dbReference type="CDD" id="cd12148">
    <property type="entry name" value="fungal_TF_MHR"/>
    <property type="match status" value="1"/>
</dbReference>
<dbReference type="InterPro" id="IPR036864">
    <property type="entry name" value="Zn2-C6_fun-type_DNA-bd_sf"/>
</dbReference>
<name>G0V9H9_NAUCA</name>
<dbReference type="RefSeq" id="XP_003674967.1">
    <property type="nucleotide sequence ID" value="XM_003674919.1"/>
</dbReference>
<dbReference type="FunCoup" id="G0V9H9">
    <property type="interactions" value="250"/>
</dbReference>
<keyword evidence="7" id="KW-0539">Nucleus</keyword>
<evidence type="ECO:0000256" key="6">
    <source>
        <dbReference type="ARBA" id="ARBA00023163"/>
    </source>
</evidence>
<evidence type="ECO:0000256" key="1">
    <source>
        <dbReference type="ARBA" id="ARBA00004123"/>
    </source>
</evidence>
<dbReference type="Gene3D" id="4.10.240.10">
    <property type="entry name" value="Zn(2)-C6 fungal-type DNA-binding domain"/>
    <property type="match status" value="1"/>
</dbReference>
<protein>
    <recommendedName>
        <fullName evidence="8">Zn(2)-C6 fungal-type domain-containing protein</fullName>
    </recommendedName>
</protein>
<dbReference type="SMART" id="SM00066">
    <property type="entry name" value="GAL4"/>
    <property type="match status" value="1"/>
</dbReference>
<accession>G0V9H9</accession>
<evidence type="ECO:0000256" key="4">
    <source>
        <dbReference type="ARBA" id="ARBA00023015"/>
    </source>
</evidence>
<dbReference type="PANTHER" id="PTHR31313:SF82">
    <property type="entry name" value="ACTIVATORY PROTEIN CHA4-RELATED"/>
    <property type="match status" value="1"/>
</dbReference>
<evidence type="ECO:0000313" key="9">
    <source>
        <dbReference type="EMBL" id="CCC68595.1"/>
    </source>
</evidence>
<dbReference type="InterPro" id="IPR007219">
    <property type="entry name" value="XnlR_reg_dom"/>
</dbReference>
<sequence length="627" mass="72726">MDNIYPRIIATQRWQNQKRLRKILKKLACQHCRKIRRKCDTGSPCANCMKFETECVYTGHDLRKARYSNSYVKALEEHIALLEKSFKDLKETTDDDEKNKILNSLPLDNIMPNDLQPSPSPSSTLQIPLFNNSRIPSAVTLPSVGTNSIYPSNSLSITKKKTPTDQQLQTKSTLENLSKDPLILEAFSLFFKWLYPGHFMFIHRETFLSAFFNMEDTKSYYCSEELVYAIAALGGQISKKSEKLYANMDAYYQRAKLIVLKKIFQLDDKTLEESTSSSKLAIIQTLLCLAFYDIGIGENPMAWYLSGLAFRIAHEIGLHLNPEAWSHVYEDELSVIDTKVRSRIYWGSYIADHLIAILFGRSTTLRLSNSTVPETDELPNIENGLEDYIYDKNAVSTMSNPLKKLIVLSRITEVFAGKIFIQSESLRRRSEYLTKFNLEMYHWRRDLPKDLRWSKKSLKVMEDFNPSTTYIWFHYYMVLISYNKPFIAELDPSRDLIEEYIEELHYLLIVWKNKFKTFEKCNLYLVYLIILAIQCMNTDLIKKDHYTEFIDFLNNPTLNYELAKKFIENSNNTNNNDVNTDTIDLLGSLSYGTDFALEYNFDFTLLNEIDMLIGGTTHGVGNQQGIE</sequence>
<keyword evidence="6" id="KW-0804">Transcription</keyword>
<keyword evidence="2" id="KW-0479">Metal-binding</keyword>
<evidence type="ECO:0000256" key="7">
    <source>
        <dbReference type="ARBA" id="ARBA00023242"/>
    </source>
</evidence>
<dbReference type="GO" id="GO:0045893">
    <property type="term" value="P:positive regulation of DNA-templated transcription"/>
    <property type="evidence" value="ECO:0007669"/>
    <property type="project" value="EnsemblFungi"/>
</dbReference>
<evidence type="ECO:0000259" key="8">
    <source>
        <dbReference type="PROSITE" id="PS50048"/>
    </source>
</evidence>
<dbReference type="GO" id="GO:0000981">
    <property type="term" value="F:DNA-binding transcription factor activity, RNA polymerase II-specific"/>
    <property type="evidence" value="ECO:0007669"/>
    <property type="project" value="InterPro"/>
</dbReference>
<dbReference type="Pfam" id="PF04082">
    <property type="entry name" value="Fungal_trans"/>
    <property type="match status" value="1"/>
</dbReference>
<dbReference type="GO" id="GO:0006351">
    <property type="term" value="P:DNA-templated transcription"/>
    <property type="evidence" value="ECO:0007669"/>
    <property type="project" value="InterPro"/>
</dbReference>
<dbReference type="HOGENOM" id="CLU_015811_0_0_1"/>
<dbReference type="SMART" id="SM00906">
    <property type="entry name" value="Fungal_trans"/>
    <property type="match status" value="1"/>
</dbReference>
<dbReference type="OMA" id="PMAWYLS"/>
<dbReference type="GeneID" id="96902153"/>
<dbReference type="STRING" id="1064592.G0V9H9"/>
<dbReference type="GO" id="GO:0005634">
    <property type="term" value="C:nucleus"/>
    <property type="evidence" value="ECO:0007669"/>
    <property type="project" value="UniProtKB-SubCell"/>
</dbReference>
<organism evidence="9 10">
    <name type="scientific">Naumovozyma castellii</name>
    <name type="common">Yeast</name>
    <name type="synonym">Saccharomyces castellii</name>
    <dbReference type="NCBI Taxonomy" id="27288"/>
    <lineage>
        <taxon>Eukaryota</taxon>
        <taxon>Fungi</taxon>
        <taxon>Dikarya</taxon>
        <taxon>Ascomycota</taxon>
        <taxon>Saccharomycotina</taxon>
        <taxon>Saccharomycetes</taxon>
        <taxon>Saccharomycetales</taxon>
        <taxon>Saccharomycetaceae</taxon>
        <taxon>Naumovozyma</taxon>
    </lineage>
</organism>
<feature type="domain" description="Zn(2)-C6 fungal-type" evidence="8">
    <location>
        <begin position="28"/>
        <end position="57"/>
    </location>
</feature>
<dbReference type="OrthoDB" id="2428527at2759"/>
<dbReference type="PROSITE" id="PS00463">
    <property type="entry name" value="ZN2_CY6_FUNGAL_1"/>
    <property type="match status" value="1"/>
</dbReference>
<dbReference type="KEGG" id="ncs:NCAS_0B05110"/>
<evidence type="ECO:0000256" key="3">
    <source>
        <dbReference type="ARBA" id="ARBA00022833"/>
    </source>
</evidence>
<reference evidence="9 10" key="1">
    <citation type="journal article" date="2011" name="Proc. Natl. Acad. Sci. U.S.A.">
        <title>Evolutionary erosion of yeast sex chromosomes by mating-type switching accidents.</title>
        <authorList>
            <person name="Gordon J.L."/>
            <person name="Armisen D."/>
            <person name="Proux-Wera E."/>
            <person name="Oheigeartaigh S.S."/>
            <person name="Byrne K.P."/>
            <person name="Wolfe K.H."/>
        </authorList>
    </citation>
    <scope>NUCLEOTIDE SEQUENCE [LARGE SCALE GENOMIC DNA]</scope>
    <source>
        <strain evidence="10">ATCC 76901 / BCRC 22586 / CBS 4309 / NBRC 1992 / NRRL Y-12630</strain>
    </source>
</reference>
<evidence type="ECO:0000256" key="2">
    <source>
        <dbReference type="ARBA" id="ARBA00022723"/>
    </source>
</evidence>
<evidence type="ECO:0000313" key="10">
    <source>
        <dbReference type="Proteomes" id="UP000001640"/>
    </source>
</evidence>